<dbReference type="InterPro" id="IPR007173">
    <property type="entry name" value="ALO_C"/>
</dbReference>
<dbReference type="InterPro" id="IPR010031">
    <property type="entry name" value="FAD_lactone_oxidase-like"/>
</dbReference>
<dbReference type="Gene3D" id="3.30.43.10">
    <property type="entry name" value="Uridine Diphospho-n-acetylenolpyruvylglucosamine Reductase, domain 2"/>
    <property type="match status" value="1"/>
</dbReference>
<dbReference type="Gene3D" id="3.30.465.10">
    <property type="match status" value="1"/>
</dbReference>
<accession>A0A1T4RCA0</accession>
<dbReference type="InterPro" id="IPR006094">
    <property type="entry name" value="Oxid_FAD_bind_N"/>
</dbReference>
<evidence type="ECO:0000259" key="2">
    <source>
        <dbReference type="PROSITE" id="PS51387"/>
    </source>
</evidence>
<evidence type="ECO:0000313" key="3">
    <source>
        <dbReference type="EMBL" id="SKA13436.1"/>
    </source>
</evidence>
<dbReference type="GO" id="GO:0080049">
    <property type="term" value="F:L-gulono-1,4-lactone dehydrogenase activity"/>
    <property type="evidence" value="ECO:0007669"/>
    <property type="project" value="TreeGrafter"/>
</dbReference>
<proteinExistence type="predicted"/>
<dbReference type="InterPro" id="IPR016169">
    <property type="entry name" value="FAD-bd_PCMH_sub2"/>
</dbReference>
<reference evidence="3 4" key="1">
    <citation type="submission" date="2017-02" db="EMBL/GenBank/DDBJ databases">
        <authorList>
            <person name="Peterson S.W."/>
        </authorList>
    </citation>
    <scope>NUCLEOTIDE SEQUENCE [LARGE SCALE GENOMIC DNA]</scope>
    <source>
        <strain evidence="3 4">DSM 45154</strain>
    </source>
</reference>
<dbReference type="InterPro" id="IPR016166">
    <property type="entry name" value="FAD-bd_PCMH"/>
</dbReference>
<dbReference type="AlphaFoldDB" id="A0A1T4RCA0"/>
<dbReference type="EMBL" id="FUWS01000006">
    <property type="protein sequence ID" value="SKA13436.1"/>
    <property type="molecule type" value="Genomic_DNA"/>
</dbReference>
<dbReference type="PANTHER" id="PTHR43762:SF1">
    <property type="entry name" value="D-ARABINONO-1,4-LACTONE OXIDASE"/>
    <property type="match status" value="1"/>
</dbReference>
<dbReference type="Pfam" id="PF01565">
    <property type="entry name" value="FAD_binding_4"/>
    <property type="match status" value="1"/>
</dbReference>
<dbReference type="PROSITE" id="PS51387">
    <property type="entry name" value="FAD_PCMH"/>
    <property type="match status" value="1"/>
</dbReference>
<feature type="domain" description="FAD-binding PCMH-type" evidence="2">
    <location>
        <begin position="1"/>
        <end position="176"/>
    </location>
</feature>
<evidence type="ECO:0000256" key="1">
    <source>
        <dbReference type="ARBA" id="ARBA00023002"/>
    </source>
</evidence>
<dbReference type="InterPro" id="IPR036318">
    <property type="entry name" value="FAD-bd_PCMH-like_sf"/>
</dbReference>
<organism evidence="3 4">
    <name type="scientific">Marinactinospora thermotolerans DSM 45154</name>
    <dbReference type="NCBI Taxonomy" id="1122192"/>
    <lineage>
        <taxon>Bacteria</taxon>
        <taxon>Bacillati</taxon>
        <taxon>Actinomycetota</taxon>
        <taxon>Actinomycetes</taxon>
        <taxon>Streptosporangiales</taxon>
        <taxon>Nocardiopsidaceae</taxon>
        <taxon>Marinactinospora</taxon>
    </lineage>
</organism>
<dbReference type="SUPFAM" id="SSF56176">
    <property type="entry name" value="FAD-binding/transporter-associated domain-like"/>
    <property type="match status" value="1"/>
</dbReference>
<keyword evidence="4" id="KW-1185">Reference proteome</keyword>
<dbReference type="PANTHER" id="PTHR43762">
    <property type="entry name" value="L-GULONOLACTONE OXIDASE"/>
    <property type="match status" value="1"/>
</dbReference>
<gene>
    <name evidence="3" type="ORF">SAMN02745673_02685</name>
</gene>
<dbReference type="Gene3D" id="1.10.45.10">
    <property type="entry name" value="Vanillyl-alcohol Oxidase, Chain A, domain 4"/>
    <property type="match status" value="1"/>
</dbReference>
<name>A0A1T4RCA0_9ACTN</name>
<dbReference type="OrthoDB" id="9800184at2"/>
<dbReference type="GO" id="GO:0016020">
    <property type="term" value="C:membrane"/>
    <property type="evidence" value="ECO:0007669"/>
    <property type="project" value="InterPro"/>
</dbReference>
<protein>
    <submittedName>
        <fullName evidence="3">Xylitol oxidase</fullName>
    </submittedName>
</protein>
<dbReference type="RefSeq" id="WP_078761980.1">
    <property type="nucleotide sequence ID" value="NZ_FUWS01000006.1"/>
</dbReference>
<dbReference type="GO" id="GO:0071949">
    <property type="term" value="F:FAD binding"/>
    <property type="evidence" value="ECO:0007669"/>
    <property type="project" value="InterPro"/>
</dbReference>
<evidence type="ECO:0000313" key="4">
    <source>
        <dbReference type="Proteomes" id="UP000190637"/>
    </source>
</evidence>
<dbReference type="Gene3D" id="3.30.70.2530">
    <property type="match status" value="1"/>
</dbReference>
<keyword evidence="1" id="KW-0560">Oxidoreductase</keyword>
<dbReference type="STRING" id="1122192.SAMN02745673_02685"/>
<dbReference type="InterPro" id="IPR016167">
    <property type="entry name" value="FAD-bd_PCMH_sub1"/>
</dbReference>
<sequence length="420" mass="45360">MVARPRNWAGNIEFTARRLEEPDSLDRLREIVTGHDRVRVLGTGHSFNRIADTTGVLVSLRSLPRVADLDPARGTVRVDGGTRLDELCAFLRRHGLALPDLPSSPHFTVAGACATGTHGSAHATGTLASFVTSVELLTWDGSTVVLTHGDADFGGAVTSLGALGVVTALSLRPCSGFEVEQRVYEEVGWDVLTDRFTDVFTAAHAVSAFTDWSAPVRLWVKHRVGAPRDDLGWTGARAADAPRHPIAGMPAGNATEQLGTAGPWDERLPHFRAGSMPSAGAELQSEYFVPLAAAAPAVEALREAGAEISPMIQTAEIRVVAADDCWLSPSHGRDSVAFHFTWVPEPRAVASVIARVEEALAPFDPRPHWGKLSALPPEGLRASYEYWDDFRRLVDRLDPVGRFRNALIDHYFPAPSGPAR</sequence>
<dbReference type="InterPro" id="IPR016171">
    <property type="entry name" value="Vanillyl_alc_oxidase_C-sub2"/>
</dbReference>
<dbReference type="Gene3D" id="3.30.70.2520">
    <property type="match status" value="1"/>
</dbReference>
<dbReference type="GO" id="GO:0003885">
    <property type="term" value="F:D-arabinono-1,4-lactone oxidase activity"/>
    <property type="evidence" value="ECO:0007669"/>
    <property type="project" value="InterPro"/>
</dbReference>
<dbReference type="Proteomes" id="UP000190637">
    <property type="component" value="Unassembled WGS sequence"/>
</dbReference>
<dbReference type="Pfam" id="PF04030">
    <property type="entry name" value="ALO"/>
    <property type="match status" value="1"/>
</dbReference>